<evidence type="ECO:0000313" key="2">
    <source>
        <dbReference type="EMBL" id="KAG9246036.1"/>
    </source>
</evidence>
<sequence>MNIQVSRITEPDIPGAITAIQKAFENDPYALWVYSDRENLSLVRNRVSLGNRCRWGMRNGLFYVAKDPDSVDPEQVVGVAMWMPPKAPGSKEGWSEWLSNWRLYFQQISMNLWYGRGGLNIKRYYIWKSKQAEAQSEIWTDEKGYYFLNIMVVLPDQQGKGIGRSLAQEITNKADTEGRKCYLESSRDVPNMKIYESYGFHFVKQIDCDDGGVICPLFCMVRDPKTIT</sequence>
<reference evidence="2" key="1">
    <citation type="journal article" date="2021" name="IMA Fungus">
        <title>Genomic characterization of three marine fungi, including Emericellopsis atlantica sp. nov. with signatures of a generalist lifestyle and marine biomass degradation.</title>
        <authorList>
            <person name="Hagestad O.C."/>
            <person name="Hou L."/>
            <person name="Andersen J.H."/>
            <person name="Hansen E.H."/>
            <person name="Altermark B."/>
            <person name="Li C."/>
            <person name="Kuhnert E."/>
            <person name="Cox R.J."/>
            <person name="Crous P.W."/>
            <person name="Spatafora J.W."/>
            <person name="Lail K."/>
            <person name="Amirebrahimi M."/>
            <person name="Lipzen A."/>
            <person name="Pangilinan J."/>
            <person name="Andreopoulos W."/>
            <person name="Hayes R.D."/>
            <person name="Ng V."/>
            <person name="Grigoriev I.V."/>
            <person name="Jackson S.A."/>
            <person name="Sutton T.D.S."/>
            <person name="Dobson A.D.W."/>
            <person name="Rama T."/>
        </authorList>
    </citation>
    <scope>NUCLEOTIDE SEQUENCE</scope>
    <source>
        <strain evidence="2">TRa3180A</strain>
    </source>
</reference>
<dbReference type="PANTHER" id="PTHR42791">
    <property type="entry name" value="GNAT FAMILY ACETYLTRANSFERASE"/>
    <property type="match status" value="1"/>
</dbReference>
<organism evidence="2 3">
    <name type="scientific">Calycina marina</name>
    <dbReference type="NCBI Taxonomy" id="1763456"/>
    <lineage>
        <taxon>Eukaryota</taxon>
        <taxon>Fungi</taxon>
        <taxon>Dikarya</taxon>
        <taxon>Ascomycota</taxon>
        <taxon>Pezizomycotina</taxon>
        <taxon>Leotiomycetes</taxon>
        <taxon>Helotiales</taxon>
        <taxon>Pezizellaceae</taxon>
        <taxon>Calycina</taxon>
    </lineage>
</organism>
<proteinExistence type="predicted"/>
<dbReference type="InterPro" id="IPR016181">
    <property type="entry name" value="Acyl_CoA_acyltransferase"/>
</dbReference>
<dbReference type="Pfam" id="PF13508">
    <property type="entry name" value="Acetyltransf_7"/>
    <property type="match status" value="1"/>
</dbReference>
<accession>A0A9P7Z696</accession>
<dbReference type="EMBL" id="MU253820">
    <property type="protein sequence ID" value="KAG9246036.1"/>
    <property type="molecule type" value="Genomic_DNA"/>
</dbReference>
<dbReference type="InterPro" id="IPR052523">
    <property type="entry name" value="Trichothecene_AcTrans"/>
</dbReference>
<protein>
    <submittedName>
        <fullName evidence="2">Acyl-CoA N-acyltransferase</fullName>
    </submittedName>
</protein>
<dbReference type="PANTHER" id="PTHR42791:SF4">
    <property type="entry name" value="ACETYLTRANSFERASE, GNAT FAMILY FAMILY (AFU_ORTHOLOGUE AFUA_4G09540)-RELATED"/>
    <property type="match status" value="1"/>
</dbReference>
<dbReference type="PROSITE" id="PS51186">
    <property type="entry name" value="GNAT"/>
    <property type="match status" value="1"/>
</dbReference>
<dbReference type="Gene3D" id="3.40.630.30">
    <property type="match status" value="1"/>
</dbReference>
<dbReference type="OrthoDB" id="512662at2759"/>
<dbReference type="CDD" id="cd04301">
    <property type="entry name" value="NAT_SF"/>
    <property type="match status" value="1"/>
</dbReference>
<evidence type="ECO:0000259" key="1">
    <source>
        <dbReference type="PROSITE" id="PS51186"/>
    </source>
</evidence>
<dbReference type="SUPFAM" id="SSF55729">
    <property type="entry name" value="Acyl-CoA N-acyltransferases (Nat)"/>
    <property type="match status" value="1"/>
</dbReference>
<dbReference type="GO" id="GO:0016747">
    <property type="term" value="F:acyltransferase activity, transferring groups other than amino-acyl groups"/>
    <property type="evidence" value="ECO:0007669"/>
    <property type="project" value="InterPro"/>
</dbReference>
<evidence type="ECO:0000313" key="3">
    <source>
        <dbReference type="Proteomes" id="UP000887226"/>
    </source>
</evidence>
<name>A0A9P7Z696_9HELO</name>
<dbReference type="AlphaFoldDB" id="A0A9P7Z696"/>
<gene>
    <name evidence="2" type="ORF">BJ878DRAFT_318084</name>
</gene>
<feature type="domain" description="N-acetyltransferase" evidence="1">
    <location>
        <begin position="81"/>
        <end position="228"/>
    </location>
</feature>
<dbReference type="Proteomes" id="UP000887226">
    <property type="component" value="Unassembled WGS sequence"/>
</dbReference>
<keyword evidence="3" id="KW-1185">Reference proteome</keyword>
<dbReference type="InterPro" id="IPR000182">
    <property type="entry name" value="GNAT_dom"/>
</dbReference>
<comment type="caution">
    <text evidence="2">The sequence shown here is derived from an EMBL/GenBank/DDBJ whole genome shotgun (WGS) entry which is preliminary data.</text>
</comment>